<feature type="region of interest" description="Disordered" evidence="1">
    <location>
        <begin position="1"/>
        <end position="66"/>
    </location>
</feature>
<gene>
    <name evidence="3" type="ORF">K461DRAFT_315616</name>
</gene>
<reference evidence="3" key="1">
    <citation type="journal article" date="2020" name="Stud. Mycol.">
        <title>101 Dothideomycetes genomes: a test case for predicting lifestyles and emergence of pathogens.</title>
        <authorList>
            <person name="Haridas S."/>
            <person name="Albert R."/>
            <person name="Binder M."/>
            <person name="Bloem J."/>
            <person name="Labutti K."/>
            <person name="Salamov A."/>
            <person name="Andreopoulos B."/>
            <person name="Baker S."/>
            <person name="Barry K."/>
            <person name="Bills G."/>
            <person name="Bluhm B."/>
            <person name="Cannon C."/>
            <person name="Castanera R."/>
            <person name="Culley D."/>
            <person name="Daum C."/>
            <person name="Ezra D."/>
            <person name="Gonzalez J."/>
            <person name="Henrissat B."/>
            <person name="Kuo A."/>
            <person name="Liang C."/>
            <person name="Lipzen A."/>
            <person name="Lutzoni F."/>
            <person name="Magnuson J."/>
            <person name="Mondo S."/>
            <person name="Nolan M."/>
            <person name="Ohm R."/>
            <person name="Pangilinan J."/>
            <person name="Park H.-J."/>
            <person name="Ramirez L."/>
            <person name="Alfaro M."/>
            <person name="Sun H."/>
            <person name="Tritt A."/>
            <person name="Yoshinaga Y."/>
            <person name="Zwiers L.-H."/>
            <person name="Turgeon B."/>
            <person name="Goodwin S."/>
            <person name="Spatafora J."/>
            <person name="Crous P."/>
            <person name="Grigoriev I."/>
        </authorList>
    </citation>
    <scope>NUCLEOTIDE SEQUENCE</scope>
    <source>
        <strain evidence="3">CBS 260.36</strain>
    </source>
</reference>
<dbReference type="InterPro" id="IPR021514">
    <property type="entry name" value="DUF3176"/>
</dbReference>
<name>A0A9P4IZE8_9PEZI</name>
<evidence type="ECO:0000256" key="2">
    <source>
        <dbReference type="SAM" id="Phobius"/>
    </source>
</evidence>
<keyword evidence="2" id="KW-0812">Transmembrane</keyword>
<evidence type="ECO:0000313" key="3">
    <source>
        <dbReference type="EMBL" id="KAF2149644.1"/>
    </source>
</evidence>
<keyword evidence="2" id="KW-0472">Membrane</keyword>
<proteinExistence type="predicted"/>
<feature type="transmembrane region" description="Helical" evidence="2">
    <location>
        <begin position="98"/>
        <end position="128"/>
    </location>
</feature>
<protein>
    <submittedName>
        <fullName evidence="3">Uncharacterized protein</fullName>
    </submittedName>
</protein>
<dbReference type="OrthoDB" id="5242705at2759"/>
<accession>A0A9P4IZE8</accession>
<feature type="compositionally biased region" description="Basic and acidic residues" evidence="1">
    <location>
        <begin position="23"/>
        <end position="40"/>
    </location>
</feature>
<keyword evidence="4" id="KW-1185">Reference proteome</keyword>
<evidence type="ECO:0000313" key="4">
    <source>
        <dbReference type="Proteomes" id="UP000799439"/>
    </source>
</evidence>
<keyword evidence="2" id="KW-1133">Transmembrane helix</keyword>
<feature type="transmembrane region" description="Helical" evidence="2">
    <location>
        <begin position="529"/>
        <end position="550"/>
    </location>
</feature>
<dbReference type="Proteomes" id="UP000799439">
    <property type="component" value="Unassembled WGS sequence"/>
</dbReference>
<dbReference type="PANTHER" id="PTHR35394">
    <property type="entry name" value="DUF3176 DOMAIN-CONTAINING PROTEIN"/>
    <property type="match status" value="1"/>
</dbReference>
<organism evidence="3 4">
    <name type="scientific">Myriangium duriaei CBS 260.36</name>
    <dbReference type="NCBI Taxonomy" id="1168546"/>
    <lineage>
        <taxon>Eukaryota</taxon>
        <taxon>Fungi</taxon>
        <taxon>Dikarya</taxon>
        <taxon>Ascomycota</taxon>
        <taxon>Pezizomycotina</taxon>
        <taxon>Dothideomycetes</taxon>
        <taxon>Dothideomycetidae</taxon>
        <taxon>Myriangiales</taxon>
        <taxon>Myriangiaceae</taxon>
        <taxon>Myriangium</taxon>
    </lineage>
</organism>
<comment type="caution">
    <text evidence="3">The sequence shown here is derived from an EMBL/GenBank/DDBJ whole genome shotgun (WGS) entry which is preliminary data.</text>
</comment>
<dbReference type="EMBL" id="ML996091">
    <property type="protein sequence ID" value="KAF2149644.1"/>
    <property type="molecule type" value="Genomic_DNA"/>
</dbReference>
<feature type="compositionally biased region" description="Polar residues" evidence="1">
    <location>
        <begin position="57"/>
        <end position="66"/>
    </location>
</feature>
<feature type="compositionally biased region" description="Polar residues" evidence="1">
    <location>
        <begin position="11"/>
        <end position="22"/>
    </location>
</feature>
<sequence length="616" mass="68064">MATPRYLELSFLTNERQTPSDLNSRHDSTEPDTHFERTNDVESNEPDSPMEKPRTFPASNSPRSISGKTHFAKLQNIKRFWPDTSKFRLILQRLESKLGIVAWGLPEVFALLGSVICLVSIIIILFVFDGQSPTDVHLPRSLTLNGLIAIISTINRGCLSVPLCSAIMQEMWLHFGSEVASVSSWPRLRDVELYTEASQGVWGSFMFLMHPRRSTTFTQQLFSIDFKSMPNDIVPGSIPRAETYKSSEGMNAHNRLLYGAPTAFVAALYSGVLAGPTFPATPSCLTGNCSWPLTPTLAVCGACKDSTFTKGNCSDLNCDYTLASGATVTFQTYGTAFASVISISDYRVTRNVGSELSGEHYLIYFELFGAPYDGSGFVDDLAPLSNQECALWFCINVYDTLMHSGQPVESLVATFPPNNYGDPGTLNFLPLNSTFDAHNETSFMVDRDTMNELQSYLETSMQTNVSKEMNTVSGYSSDLSRGIYQGSANAKLWINGVTAALSTAVRAQTQSDRAQYRGTAYQIVIVVRWPWLAFPAALVLLSALLLVVVITRTARNGVISSWKGSPLTLLLFDIDEETKQAAYRQIDERQGVMKAIGLTRVMFTREEGGNHKFKTC</sequence>
<dbReference type="AlphaFoldDB" id="A0A9P4IZE8"/>
<dbReference type="Pfam" id="PF11374">
    <property type="entry name" value="DUF3176"/>
    <property type="match status" value="1"/>
</dbReference>
<dbReference type="PANTHER" id="PTHR35394:SF5">
    <property type="entry name" value="DUF3176 DOMAIN-CONTAINING PROTEIN"/>
    <property type="match status" value="1"/>
</dbReference>
<evidence type="ECO:0000256" key="1">
    <source>
        <dbReference type="SAM" id="MobiDB-lite"/>
    </source>
</evidence>